<accession>A0A7J6KZ82</accession>
<proteinExistence type="predicted"/>
<evidence type="ECO:0000256" key="1">
    <source>
        <dbReference type="SAM" id="MobiDB-lite"/>
    </source>
</evidence>
<dbReference type="SUPFAM" id="SSF53098">
    <property type="entry name" value="Ribonuclease H-like"/>
    <property type="match status" value="1"/>
</dbReference>
<evidence type="ECO:0000259" key="2">
    <source>
        <dbReference type="PROSITE" id="PS50879"/>
    </source>
</evidence>
<dbReference type="Proteomes" id="UP000591131">
    <property type="component" value="Unassembled WGS sequence"/>
</dbReference>
<name>A0A7J6KZ82_PERCH</name>
<feature type="non-terminal residue" evidence="3">
    <location>
        <position position="339"/>
    </location>
</feature>
<reference evidence="3 4" key="1">
    <citation type="submission" date="2020-04" db="EMBL/GenBank/DDBJ databases">
        <title>Perkinsus chesapeaki whole genome sequence.</title>
        <authorList>
            <person name="Bogema D.R."/>
        </authorList>
    </citation>
    <scope>NUCLEOTIDE SEQUENCE [LARGE SCALE GENOMIC DNA]</scope>
    <source>
        <strain evidence="3">ATCC PRA-425</strain>
    </source>
</reference>
<organism evidence="3 4">
    <name type="scientific">Perkinsus chesapeaki</name>
    <name type="common">Clam parasite</name>
    <name type="synonym">Perkinsus andrewsi</name>
    <dbReference type="NCBI Taxonomy" id="330153"/>
    <lineage>
        <taxon>Eukaryota</taxon>
        <taxon>Sar</taxon>
        <taxon>Alveolata</taxon>
        <taxon>Perkinsozoa</taxon>
        <taxon>Perkinsea</taxon>
        <taxon>Perkinsida</taxon>
        <taxon>Perkinsidae</taxon>
        <taxon>Perkinsus</taxon>
    </lineage>
</organism>
<evidence type="ECO:0000313" key="4">
    <source>
        <dbReference type="Proteomes" id="UP000591131"/>
    </source>
</evidence>
<feature type="region of interest" description="Disordered" evidence="1">
    <location>
        <begin position="207"/>
        <end position="228"/>
    </location>
</feature>
<dbReference type="PROSITE" id="PS50879">
    <property type="entry name" value="RNASE_H_1"/>
    <property type="match status" value="1"/>
</dbReference>
<evidence type="ECO:0000313" key="3">
    <source>
        <dbReference type="EMBL" id="KAF4651909.1"/>
    </source>
</evidence>
<comment type="caution">
    <text evidence="3">The sequence shown here is derived from an EMBL/GenBank/DDBJ whole genome shotgun (WGS) entry which is preliminary data.</text>
</comment>
<dbReference type="InterPro" id="IPR036397">
    <property type="entry name" value="RNaseH_sf"/>
</dbReference>
<dbReference type="EMBL" id="JAAPAO010000988">
    <property type="protein sequence ID" value="KAF4651909.1"/>
    <property type="molecule type" value="Genomic_DNA"/>
</dbReference>
<sequence length="339" mass="37143">VAVLMASKTVLLELAGNCIIAVNSKAVIMAISGHRQCSLLCRIRAELMEKRLGLIWVKGHNGCYGNARADLAAKHGAFYGKEVLLSRSSPGYDGNCRSCGVPDDTIHRILNCKRHEAERREVFGGSKKLLRYASYFLISKDIFVTKKAKLDFAKRAFMEVVADVIAEEAALLVQRLVLNKDSLLGQSLISRCPPTVRHDFLLPQGAAWPRQEPQTETGSDTNDIPTSKSGNRNGAFLHDAVAVTNNISLGMAKVFTFLCEKAIDHMVNDLCPIHSGTGGLKLFIKTRGLKHGFSPYLEAEEWTTTSGRRAFQALLDATLCCPEVALSAVLAADLLWERS</sequence>
<feature type="compositionally biased region" description="Polar residues" evidence="1">
    <location>
        <begin position="212"/>
        <end position="228"/>
    </location>
</feature>
<dbReference type="AlphaFoldDB" id="A0A7J6KZ82"/>
<dbReference type="InterPro" id="IPR002156">
    <property type="entry name" value="RNaseH_domain"/>
</dbReference>
<keyword evidence="4" id="KW-1185">Reference proteome</keyword>
<protein>
    <recommendedName>
        <fullName evidence="2">RNase H type-1 domain-containing protein</fullName>
    </recommendedName>
</protein>
<dbReference type="InterPro" id="IPR012337">
    <property type="entry name" value="RNaseH-like_sf"/>
</dbReference>
<dbReference type="GO" id="GO:0003676">
    <property type="term" value="F:nucleic acid binding"/>
    <property type="evidence" value="ECO:0007669"/>
    <property type="project" value="InterPro"/>
</dbReference>
<feature type="domain" description="RNase H type-1" evidence="2">
    <location>
        <begin position="1"/>
        <end position="78"/>
    </location>
</feature>
<gene>
    <name evidence="3" type="ORF">FOL47_011356</name>
</gene>
<dbReference type="GO" id="GO:0004523">
    <property type="term" value="F:RNA-DNA hybrid ribonuclease activity"/>
    <property type="evidence" value="ECO:0007669"/>
    <property type="project" value="InterPro"/>
</dbReference>
<dbReference type="Gene3D" id="3.30.420.10">
    <property type="entry name" value="Ribonuclease H-like superfamily/Ribonuclease H"/>
    <property type="match status" value="1"/>
</dbReference>